<evidence type="ECO:0000256" key="1">
    <source>
        <dbReference type="SAM" id="MobiDB-lite"/>
    </source>
</evidence>
<gene>
    <name evidence="2" type="ORF">POL25_39300</name>
</gene>
<dbReference type="RefSeq" id="WP_272091539.1">
    <property type="nucleotide sequence ID" value="NZ_JAQNDL010000004.1"/>
</dbReference>
<dbReference type="SUPFAM" id="SSF52833">
    <property type="entry name" value="Thioredoxin-like"/>
    <property type="match status" value="1"/>
</dbReference>
<organism evidence="2 3">
    <name type="scientific">Nannocystis bainbridge</name>
    <dbReference type="NCBI Taxonomy" id="2995303"/>
    <lineage>
        <taxon>Bacteria</taxon>
        <taxon>Pseudomonadati</taxon>
        <taxon>Myxococcota</taxon>
        <taxon>Polyangia</taxon>
        <taxon>Nannocystales</taxon>
        <taxon>Nannocystaceae</taxon>
        <taxon>Nannocystis</taxon>
    </lineage>
</organism>
<evidence type="ECO:0000313" key="2">
    <source>
        <dbReference type="EMBL" id="MDC0723002.1"/>
    </source>
</evidence>
<feature type="region of interest" description="Disordered" evidence="1">
    <location>
        <begin position="1"/>
        <end position="57"/>
    </location>
</feature>
<feature type="compositionally biased region" description="Basic and acidic residues" evidence="1">
    <location>
        <begin position="1"/>
        <end position="33"/>
    </location>
</feature>
<keyword evidence="3" id="KW-1185">Reference proteome</keyword>
<sequence length="247" mass="27069">MLRDLLRKAQSMAEKHLPEGVRETSRKLIEQVQERAAALGGRSEARPEPPVEEAALQDEPLDRSDPIVVVVFGYPGDAATDHVTAVFTAEGIPFRRMNLHDQPQAARQIAGVTGVMAPPYLYVRGRFWGGEGEIDGLRALGELHAVVAGDLAGLSEEARRLGKLREEFDDGLTAENIASRLRRGHILTLDDLDCWFEPDAEGGQGRLFYDGAPRPADELEQVAAEIAARNADGDLRAVWRFEPAVSI</sequence>
<reference evidence="2 3" key="1">
    <citation type="submission" date="2022-11" db="EMBL/GenBank/DDBJ databases">
        <title>Minimal conservation of predation-associated metabolite biosynthetic gene clusters underscores biosynthetic potential of Myxococcota including descriptions for ten novel species: Archangium lansinium sp. nov., Myxococcus landrumus sp. nov., Nannocystis bai.</title>
        <authorList>
            <person name="Ahearne A."/>
            <person name="Stevens C."/>
            <person name="Dowd S."/>
        </authorList>
    </citation>
    <scope>NUCLEOTIDE SEQUENCE [LARGE SCALE GENOMIC DNA]</scope>
    <source>
        <strain evidence="2 3">BB15-2</strain>
    </source>
</reference>
<dbReference type="Gene3D" id="3.40.30.10">
    <property type="entry name" value="Glutaredoxin"/>
    <property type="match status" value="1"/>
</dbReference>
<dbReference type="InterPro" id="IPR036249">
    <property type="entry name" value="Thioredoxin-like_sf"/>
</dbReference>
<name>A0ABT5EDU3_9BACT</name>
<comment type="caution">
    <text evidence="2">The sequence shown here is derived from an EMBL/GenBank/DDBJ whole genome shotgun (WGS) entry which is preliminary data.</text>
</comment>
<accession>A0ABT5EDU3</accession>
<evidence type="ECO:0008006" key="4">
    <source>
        <dbReference type="Google" id="ProtNLM"/>
    </source>
</evidence>
<dbReference type="PROSITE" id="PS51354">
    <property type="entry name" value="GLUTAREDOXIN_2"/>
    <property type="match status" value="1"/>
</dbReference>
<dbReference type="EMBL" id="JAQNDL010000004">
    <property type="protein sequence ID" value="MDC0723002.1"/>
    <property type="molecule type" value="Genomic_DNA"/>
</dbReference>
<proteinExistence type="predicted"/>
<evidence type="ECO:0000313" key="3">
    <source>
        <dbReference type="Proteomes" id="UP001221686"/>
    </source>
</evidence>
<dbReference type="Proteomes" id="UP001221686">
    <property type="component" value="Unassembled WGS sequence"/>
</dbReference>
<protein>
    <recommendedName>
        <fullName evidence="4">Glutaredoxin</fullName>
    </recommendedName>
</protein>